<dbReference type="Pfam" id="PF00069">
    <property type="entry name" value="Pkinase"/>
    <property type="match status" value="1"/>
</dbReference>
<evidence type="ECO:0000256" key="3">
    <source>
        <dbReference type="ARBA" id="ARBA00022490"/>
    </source>
</evidence>
<keyword evidence="6" id="KW-0206">Cytoskeleton</keyword>
<evidence type="ECO:0000313" key="9">
    <source>
        <dbReference type="EMBL" id="MEQ2241642.1"/>
    </source>
</evidence>
<dbReference type="PANTHER" id="PTHR46256:SF1">
    <property type="entry name" value="MYOSIN-IIIB"/>
    <property type="match status" value="1"/>
</dbReference>
<evidence type="ECO:0000256" key="5">
    <source>
        <dbReference type="ARBA" id="ARBA00023203"/>
    </source>
</evidence>
<feature type="non-terminal residue" evidence="9">
    <location>
        <position position="1"/>
    </location>
</feature>
<comment type="subcellular location">
    <subcellularLocation>
        <location evidence="2">Cell projection</location>
    </subcellularLocation>
    <subcellularLocation>
        <location evidence="1">Cytoplasm</location>
        <location evidence="1">Cytoskeleton</location>
    </subcellularLocation>
</comment>
<accession>A0ABV0UD25</accession>
<evidence type="ECO:0000256" key="2">
    <source>
        <dbReference type="ARBA" id="ARBA00004316"/>
    </source>
</evidence>
<dbReference type="PANTHER" id="PTHR46256">
    <property type="entry name" value="AGAP011099-PA"/>
    <property type="match status" value="1"/>
</dbReference>
<name>A0ABV0UD25_9TELE</name>
<dbReference type="SUPFAM" id="SSF56112">
    <property type="entry name" value="Protein kinase-like (PK-like)"/>
    <property type="match status" value="1"/>
</dbReference>
<sequence length="80" mass="9140">DVDEEIEAEYNILRSLSNHPNVVKFYGMFYKSDNLSGGQLWLILELCNGGSVTELIKSLIMRSQRLQEPVISYILYSALL</sequence>
<evidence type="ECO:0000256" key="1">
    <source>
        <dbReference type="ARBA" id="ARBA00004245"/>
    </source>
</evidence>
<evidence type="ECO:0000256" key="4">
    <source>
        <dbReference type="ARBA" id="ARBA00022737"/>
    </source>
</evidence>
<dbReference type="PROSITE" id="PS50011">
    <property type="entry name" value="PROTEIN_KINASE_DOM"/>
    <property type="match status" value="1"/>
</dbReference>
<keyword evidence="10" id="KW-1185">Reference proteome</keyword>
<dbReference type="InterPro" id="IPR000719">
    <property type="entry name" value="Prot_kinase_dom"/>
</dbReference>
<protein>
    <submittedName>
        <fullName evidence="9">Myosin-IIIb</fullName>
    </submittedName>
</protein>
<keyword evidence="4" id="KW-0677">Repeat</keyword>
<feature type="non-terminal residue" evidence="9">
    <location>
        <position position="80"/>
    </location>
</feature>
<dbReference type="InterPro" id="IPR011009">
    <property type="entry name" value="Kinase-like_dom_sf"/>
</dbReference>
<dbReference type="Gene3D" id="1.10.510.10">
    <property type="entry name" value="Transferase(Phosphotransferase) domain 1"/>
    <property type="match status" value="1"/>
</dbReference>
<dbReference type="EMBL" id="JAHRIQ010061530">
    <property type="protein sequence ID" value="MEQ2241642.1"/>
    <property type="molecule type" value="Genomic_DNA"/>
</dbReference>
<evidence type="ECO:0000256" key="6">
    <source>
        <dbReference type="ARBA" id="ARBA00023212"/>
    </source>
</evidence>
<dbReference type="InterPro" id="IPR052409">
    <property type="entry name" value="Myosin-III_kinase_activity"/>
</dbReference>
<reference evidence="9 10" key="1">
    <citation type="submission" date="2021-06" db="EMBL/GenBank/DDBJ databases">
        <authorList>
            <person name="Palmer J.M."/>
        </authorList>
    </citation>
    <scope>NUCLEOTIDE SEQUENCE [LARGE SCALE GENOMIC DNA]</scope>
    <source>
        <strain evidence="10">if_2019</strain>
        <tissue evidence="9">Muscle</tissue>
    </source>
</reference>
<gene>
    <name evidence="9" type="primary">MYO3B_2</name>
    <name evidence="9" type="ORF">ILYODFUR_027404</name>
</gene>
<evidence type="ECO:0000259" key="8">
    <source>
        <dbReference type="PROSITE" id="PS50011"/>
    </source>
</evidence>
<evidence type="ECO:0000313" key="10">
    <source>
        <dbReference type="Proteomes" id="UP001482620"/>
    </source>
</evidence>
<organism evidence="9 10">
    <name type="scientific">Ilyodon furcidens</name>
    <name type="common">goldbreast splitfin</name>
    <dbReference type="NCBI Taxonomy" id="33524"/>
    <lineage>
        <taxon>Eukaryota</taxon>
        <taxon>Metazoa</taxon>
        <taxon>Chordata</taxon>
        <taxon>Craniata</taxon>
        <taxon>Vertebrata</taxon>
        <taxon>Euteleostomi</taxon>
        <taxon>Actinopterygii</taxon>
        <taxon>Neopterygii</taxon>
        <taxon>Teleostei</taxon>
        <taxon>Neoteleostei</taxon>
        <taxon>Acanthomorphata</taxon>
        <taxon>Ovalentaria</taxon>
        <taxon>Atherinomorphae</taxon>
        <taxon>Cyprinodontiformes</taxon>
        <taxon>Goodeidae</taxon>
        <taxon>Ilyodon</taxon>
    </lineage>
</organism>
<keyword evidence="5" id="KW-0009">Actin-binding</keyword>
<keyword evidence="3" id="KW-0963">Cytoplasm</keyword>
<evidence type="ECO:0000256" key="7">
    <source>
        <dbReference type="ARBA" id="ARBA00023273"/>
    </source>
</evidence>
<comment type="caution">
    <text evidence="9">The sequence shown here is derived from an EMBL/GenBank/DDBJ whole genome shotgun (WGS) entry which is preliminary data.</text>
</comment>
<keyword evidence="7" id="KW-0966">Cell projection</keyword>
<proteinExistence type="predicted"/>
<feature type="domain" description="Protein kinase" evidence="8">
    <location>
        <begin position="1"/>
        <end position="80"/>
    </location>
</feature>
<dbReference type="Proteomes" id="UP001482620">
    <property type="component" value="Unassembled WGS sequence"/>
</dbReference>